<gene>
    <name evidence="6" type="ORF">FM105_12920</name>
</gene>
<dbReference type="RefSeq" id="WP_179207188.1">
    <property type="nucleotide sequence ID" value="NZ_FWFF01000020.1"/>
</dbReference>
<dbReference type="Proteomes" id="UP000196581">
    <property type="component" value="Unassembled WGS sequence"/>
</dbReference>
<protein>
    <recommendedName>
        <fullName evidence="3">Trehalose-phosphate phosphatase</fullName>
    </recommendedName>
    <alternativeName>
        <fullName evidence="4">Trehalose-6-phosphate phosphatase</fullName>
    </alternativeName>
</protein>
<dbReference type="Gene3D" id="3.40.50.1000">
    <property type="entry name" value="HAD superfamily/HAD-like"/>
    <property type="match status" value="2"/>
</dbReference>
<dbReference type="PANTHER" id="PTHR43768">
    <property type="entry name" value="TREHALOSE 6-PHOSPHATE PHOSPHATASE"/>
    <property type="match status" value="1"/>
</dbReference>
<dbReference type="GO" id="GO:0005992">
    <property type="term" value="P:trehalose biosynthetic process"/>
    <property type="evidence" value="ECO:0007669"/>
    <property type="project" value="InterPro"/>
</dbReference>
<evidence type="ECO:0000256" key="2">
    <source>
        <dbReference type="ARBA" id="ARBA00024179"/>
    </source>
</evidence>
<sequence length="309" mass="31851">MTLALRPPVIPPDALDITAISSAHTLLVALDFDGVIAPLQDDPDSSAPLPASADAVVALAALPHTPVGYISGRNIDVLQDLSNAPTGAIFIGSHGLETDFSALDPSNGSTPNGSTSATAPAADGLPRYSTPLTAAEADTLAQLDAAFESIRSRTPEAGHGELRIERKPLGRTAHTRGTSAERAAFFEAELTALAARMPQLRSFAGHAMTEFAVRMETKGHGLARMLEATGADAVVFLGDDTTDEDAFAYLNDRTDIASLPVKVGTQATCAPFRVADPEAVSTFLARLAADRGRHLGGGSTGTSGPVSAS</sequence>
<evidence type="ECO:0000313" key="6">
    <source>
        <dbReference type="EMBL" id="SLN00553.1"/>
    </source>
</evidence>
<dbReference type="PANTHER" id="PTHR43768:SF3">
    <property type="entry name" value="TREHALOSE 6-PHOSPHATE PHOSPHATASE"/>
    <property type="match status" value="1"/>
</dbReference>
<evidence type="ECO:0000313" key="7">
    <source>
        <dbReference type="Proteomes" id="UP000196581"/>
    </source>
</evidence>
<name>A0A1X6XN33_9MICO</name>
<accession>A0A1X6XN33</accession>
<dbReference type="InterPro" id="IPR044651">
    <property type="entry name" value="OTSB-like"/>
</dbReference>
<dbReference type="InterPro" id="IPR003337">
    <property type="entry name" value="Trehalose_PPase"/>
</dbReference>
<dbReference type="InterPro" id="IPR023214">
    <property type="entry name" value="HAD_sf"/>
</dbReference>
<keyword evidence="7" id="KW-1185">Reference proteome</keyword>
<feature type="compositionally biased region" description="Polar residues" evidence="5">
    <location>
        <begin position="104"/>
        <end position="118"/>
    </location>
</feature>
<keyword evidence="1 6" id="KW-0378">Hydrolase</keyword>
<reference evidence="7" key="1">
    <citation type="submission" date="2017-02" db="EMBL/GenBank/DDBJ databases">
        <authorList>
            <person name="Dridi B."/>
        </authorList>
    </citation>
    <scope>NUCLEOTIDE SEQUENCE [LARGE SCALE GENOMIC DNA]</scope>
    <source>
        <strain evidence="7">B Co 03.10</strain>
    </source>
</reference>
<feature type="region of interest" description="Disordered" evidence="5">
    <location>
        <begin position="101"/>
        <end position="125"/>
    </location>
</feature>
<dbReference type="AlphaFoldDB" id="A0A1X6XN33"/>
<dbReference type="Pfam" id="PF02358">
    <property type="entry name" value="Trehalose_PPase"/>
    <property type="match status" value="1"/>
</dbReference>
<comment type="function">
    <text evidence="2">Removes the phosphate from trehalose 6-phosphate to produce free trehalose.</text>
</comment>
<evidence type="ECO:0000256" key="3">
    <source>
        <dbReference type="ARBA" id="ARBA00024253"/>
    </source>
</evidence>
<evidence type="ECO:0000256" key="1">
    <source>
        <dbReference type="ARBA" id="ARBA00022801"/>
    </source>
</evidence>
<dbReference type="GO" id="GO:0004805">
    <property type="term" value="F:trehalose-phosphatase activity"/>
    <property type="evidence" value="ECO:0007669"/>
    <property type="project" value="InterPro"/>
</dbReference>
<dbReference type="SUPFAM" id="SSF56784">
    <property type="entry name" value="HAD-like"/>
    <property type="match status" value="1"/>
</dbReference>
<dbReference type="InterPro" id="IPR036412">
    <property type="entry name" value="HAD-like_sf"/>
</dbReference>
<dbReference type="EMBL" id="FWFF01000020">
    <property type="protein sequence ID" value="SLN00553.1"/>
    <property type="molecule type" value="Genomic_DNA"/>
</dbReference>
<evidence type="ECO:0000256" key="5">
    <source>
        <dbReference type="SAM" id="MobiDB-lite"/>
    </source>
</evidence>
<organism evidence="6 7">
    <name type="scientific">Brevibacterium yomogidense</name>
    <dbReference type="NCBI Taxonomy" id="946573"/>
    <lineage>
        <taxon>Bacteria</taxon>
        <taxon>Bacillati</taxon>
        <taxon>Actinomycetota</taxon>
        <taxon>Actinomycetes</taxon>
        <taxon>Micrococcales</taxon>
        <taxon>Brevibacteriaceae</taxon>
        <taxon>Brevibacterium</taxon>
    </lineage>
</organism>
<evidence type="ECO:0000256" key="4">
    <source>
        <dbReference type="ARBA" id="ARBA00031957"/>
    </source>
</evidence>
<proteinExistence type="predicted"/>